<dbReference type="EMBL" id="ML977622">
    <property type="protein sequence ID" value="KAF1996722.1"/>
    <property type="molecule type" value="Genomic_DNA"/>
</dbReference>
<accession>A0A6A5W4C4</accession>
<reference evidence="2" key="1">
    <citation type="journal article" date="2020" name="Stud. Mycol.">
        <title>101 Dothideomycetes genomes: a test case for predicting lifestyles and emergence of pathogens.</title>
        <authorList>
            <person name="Haridas S."/>
            <person name="Albert R."/>
            <person name="Binder M."/>
            <person name="Bloem J."/>
            <person name="Labutti K."/>
            <person name="Salamov A."/>
            <person name="Andreopoulos B."/>
            <person name="Baker S."/>
            <person name="Barry K."/>
            <person name="Bills G."/>
            <person name="Bluhm B."/>
            <person name="Cannon C."/>
            <person name="Castanera R."/>
            <person name="Culley D."/>
            <person name="Daum C."/>
            <person name="Ezra D."/>
            <person name="Gonzalez J."/>
            <person name="Henrissat B."/>
            <person name="Kuo A."/>
            <person name="Liang C."/>
            <person name="Lipzen A."/>
            <person name="Lutzoni F."/>
            <person name="Magnuson J."/>
            <person name="Mondo S."/>
            <person name="Nolan M."/>
            <person name="Ohm R."/>
            <person name="Pangilinan J."/>
            <person name="Park H.-J."/>
            <person name="Ramirez L."/>
            <person name="Alfaro M."/>
            <person name="Sun H."/>
            <person name="Tritt A."/>
            <person name="Yoshinaga Y."/>
            <person name="Zwiers L.-H."/>
            <person name="Turgeon B."/>
            <person name="Goodwin S."/>
            <person name="Spatafora J."/>
            <person name="Crous P."/>
            <person name="Grigoriev I."/>
        </authorList>
    </citation>
    <scope>NUCLEOTIDE SEQUENCE</scope>
    <source>
        <strain evidence="2">CBS 123094</strain>
    </source>
</reference>
<sequence length="155" mass="17094">MSSVEIFSLIAGIIPIAETCVILFEAVKDIEGLPQAFKEVNDRLPLVQETLALAKPPATTIQRGKEADALKKLLEGCETKTEHLKVIFVKIEAKSEKTKSETFIHDLPIMGIHHSSSDRRSLKTSLPASAKDPVIEDNVSFQYTGLGVKAKLRQR</sequence>
<protein>
    <recommendedName>
        <fullName evidence="1">NACHT-NTPase and P-loop NTPases N-terminal domain-containing protein</fullName>
    </recommendedName>
</protein>
<gene>
    <name evidence="2" type="ORF">P154DRAFT_537791</name>
</gene>
<evidence type="ECO:0000313" key="3">
    <source>
        <dbReference type="Proteomes" id="UP000799779"/>
    </source>
</evidence>
<dbReference type="Pfam" id="PF17107">
    <property type="entry name" value="SesA"/>
    <property type="match status" value="1"/>
</dbReference>
<organism evidence="2 3">
    <name type="scientific">Amniculicola lignicola CBS 123094</name>
    <dbReference type="NCBI Taxonomy" id="1392246"/>
    <lineage>
        <taxon>Eukaryota</taxon>
        <taxon>Fungi</taxon>
        <taxon>Dikarya</taxon>
        <taxon>Ascomycota</taxon>
        <taxon>Pezizomycotina</taxon>
        <taxon>Dothideomycetes</taxon>
        <taxon>Pleosporomycetidae</taxon>
        <taxon>Pleosporales</taxon>
        <taxon>Amniculicolaceae</taxon>
        <taxon>Amniculicola</taxon>
    </lineage>
</organism>
<name>A0A6A5W4C4_9PLEO</name>
<dbReference type="OrthoDB" id="3758369at2759"/>
<keyword evidence="3" id="KW-1185">Reference proteome</keyword>
<dbReference type="InterPro" id="IPR031352">
    <property type="entry name" value="SesA"/>
</dbReference>
<proteinExistence type="predicted"/>
<dbReference type="AlphaFoldDB" id="A0A6A5W4C4"/>
<feature type="domain" description="NACHT-NTPase and P-loop NTPases N-terminal" evidence="1">
    <location>
        <begin position="10"/>
        <end position="100"/>
    </location>
</feature>
<evidence type="ECO:0000259" key="1">
    <source>
        <dbReference type="Pfam" id="PF17107"/>
    </source>
</evidence>
<dbReference type="Proteomes" id="UP000799779">
    <property type="component" value="Unassembled WGS sequence"/>
</dbReference>
<evidence type="ECO:0000313" key="2">
    <source>
        <dbReference type="EMBL" id="KAF1996722.1"/>
    </source>
</evidence>